<dbReference type="SUPFAM" id="SSF48065">
    <property type="entry name" value="DBL homology domain (DH-domain)"/>
    <property type="match status" value="1"/>
</dbReference>
<accession>A0A4Z2E3V0</accession>
<feature type="domain" description="DH" evidence="1">
    <location>
        <begin position="3"/>
        <end position="89"/>
    </location>
</feature>
<gene>
    <name evidence="2" type="primary">Rasgrf1</name>
    <name evidence="2" type="ORF">EYF80_066262</name>
</gene>
<keyword evidence="3" id="KW-1185">Reference proteome</keyword>
<evidence type="ECO:0000313" key="3">
    <source>
        <dbReference type="Proteomes" id="UP000314294"/>
    </source>
</evidence>
<reference evidence="2 3" key="1">
    <citation type="submission" date="2019-03" db="EMBL/GenBank/DDBJ databases">
        <title>First draft genome of Liparis tanakae, snailfish: a comprehensive survey of snailfish specific genes.</title>
        <authorList>
            <person name="Kim W."/>
            <person name="Song I."/>
            <person name="Jeong J.-H."/>
            <person name="Kim D."/>
            <person name="Kim S."/>
            <person name="Ryu S."/>
            <person name="Song J.Y."/>
            <person name="Lee S.K."/>
        </authorList>
    </citation>
    <scope>NUCLEOTIDE SEQUENCE [LARGE SCALE GENOMIC DNA]</scope>
    <source>
        <tissue evidence="2">Muscle</tissue>
    </source>
</reference>
<comment type="caution">
    <text evidence="2">The sequence shown here is derived from an EMBL/GenBank/DDBJ whole genome shotgun (WGS) entry which is preliminary data.</text>
</comment>
<dbReference type="EMBL" id="SRLO01017896">
    <property type="protein sequence ID" value="TNN23616.1"/>
    <property type="molecule type" value="Genomic_DNA"/>
</dbReference>
<protein>
    <submittedName>
        <fullName evidence="2">Ras-specific guanine nucleotide-releasing factor 1</fullName>
    </submittedName>
</protein>
<dbReference type="AlphaFoldDB" id="A0A4Z2E3V0"/>
<evidence type="ECO:0000313" key="2">
    <source>
        <dbReference type="EMBL" id="TNN23616.1"/>
    </source>
</evidence>
<dbReference type="Gene3D" id="1.20.900.10">
    <property type="entry name" value="Dbl homology (DH) domain"/>
    <property type="match status" value="1"/>
</dbReference>
<dbReference type="Proteomes" id="UP000314294">
    <property type="component" value="Unassembled WGS sequence"/>
</dbReference>
<name>A0A4Z2E3V0_9TELE</name>
<dbReference type="OrthoDB" id="10254377at2759"/>
<dbReference type="Pfam" id="PF00621">
    <property type="entry name" value="RhoGEF"/>
    <property type="match status" value="1"/>
</dbReference>
<dbReference type="GO" id="GO:0005085">
    <property type="term" value="F:guanyl-nucleotide exchange factor activity"/>
    <property type="evidence" value="ECO:0007669"/>
    <property type="project" value="InterPro"/>
</dbReference>
<organism evidence="2 3">
    <name type="scientific">Liparis tanakae</name>
    <name type="common">Tanaka's snailfish</name>
    <dbReference type="NCBI Taxonomy" id="230148"/>
    <lineage>
        <taxon>Eukaryota</taxon>
        <taxon>Metazoa</taxon>
        <taxon>Chordata</taxon>
        <taxon>Craniata</taxon>
        <taxon>Vertebrata</taxon>
        <taxon>Euteleostomi</taxon>
        <taxon>Actinopterygii</taxon>
        <taxon>Neopterygii</taxon>
        <taxon>Teleostei</taxon>
        <taxon>Neoteleostei</taxon>
        <taxon>Acanthomorphata</taxon>
        <taxon>Eupercaria</taxon>
        <taxon>Perciformes</taxon>
        <taxon>Cottioidei</taxon>
        <taxon>Cottales</taxon>
        <taxon>Liparidae</taxon>
        <taxon>Liparis</taxon>
    </lineage>
</organism>
<dbReference type="InterPro" id="IPR035899">
    <property type="entry name" value="DBL_dom_sf"/>
</dbReference>
<sequence length="95" mass="11460">MLNIYQEFVRNHQYSLQILAHCKQNRDFDKLLKQYEAKPDCEERTLETFLTYPMFQVRLLITVLLHNVIKYINLTSDKRSLCSCNTEVKYIKIRS</sequence>
<proteinExistence type="predicted"/>
<evidence type="ECO:0000259" key="1">
    <source>
        <dbReference type="Pfam" id="PF00621"/>
    </source>
</evidence>
<dbReference type="InterPro" id="IPR000219">
    <property type="entry name" value="DH_dom"/>
</dbReference>